<evidence type="ECO:0000313" key="8">
    <source>
        <dbReference type="EMBL" id="MBO8416779.1"/>
    </source>
</evidence>
<dbReference type="InterPro" id="IPR003660">
    <property type="entry name" value="HAMP_dom"/>
</dbReference>
<evidence type="ECO:0000313" key="9">
    <source>
        <dbReference type="Proteomes" id="UP000823631"/>
    </source>
</evidence>
<sequence length="536" mass="56958">MKKFSDMHLKTKLMLGFGAVLVLALIISLIAVNALRSSAAAADHVGQTIASSYASTMKSSQDFNVLNNAMAMYLSPGNQSAENKQAVETALTNVTADINALDPAFSPQDVSKLKELAASYAANYNDNIVPLLESSKPFDALSLYMSLMLPAATEITELHANLTEKVVGTISSDVHGLRDNTALVVVIVMAVGAIILGFAIAYIVSNYITRELREQGAVASTIANNDFSVDIPVRGEDEIGQLAKSMRAMRDDLNASVRLVIDTANRLEQDLAEVSKSSSAIGTNAKEVENQSITVAAASDEMVSTTQDIAKNCESAAALSEQSRSITNQGVDVVRATVDDIRNQSLRTQDDAKKIQALADQTVQIGSIVSTIDDIAAQTNLLALNAAIGAARAGEAGRGFAVVADEVRALASRTSKSTQEISQMVTQIQNDANIATQSMSSSVENMNAVAEHAGQLEQTLNDVLNHVNEVNGQITQIATAAEEQTTATSEISSNMQHISSAAQQVSQDAQESVNVVVQAVQSIRELQDNLSRFKLR</sequence>
<evidence type="ECO:0000256" key="4">
    <source>
        <dbReference type="PROSITE-ProRule" id="PRU00284"/>
    </source>
</evidence>
<dbReference type="CDD" id="cd11386">
    <property type="entry name" value="MCP_signal"/>
    <property type="match status" value="1"/>
</dbReference>
<feature type="domain" description="Methyl-accepting transducer" evidence="6">
    <location>
        <begin position="263"/>
        <end position="499"/>
    </location>
</feature>
<evidence type="ECO:0000256" key="5">
    <source>
        <dbReference type="SAM" id="Phobius"/>
    </source>
</evidence>
<reference evidence="8" key="1">
    <citation type="submission" date="2020-10" db="EMBL/GenBank/DDBJ databases">
        <authorList>
            <person name="Gilroy R."/>
        </authorList>
    </citation>
    <scope>NUCLEOTIDE SEQUENCE</scope>
    <source>
        <strain evidence="8">17213</strain>
    </source>
</reference>
<dbReference type="GO" id="GO:0016020">
    <property type="term" value="C:membrane"/>
    <property type="evidence" value="ECO:0007669"/>
    <property type="project" value="UniProtKB-SubCell"/>
</dbReference>
<dbReference type="PANTHER" id="PTHR32089:SF112">
    <property type="entry name" value="LYSOZYME-LIKE PROTEIN-RELATED"/>
    <property type="match status" value="1"/>
</dbReference>
<evidence type="ECO:0000256" key="2">
    <source>
        <dbReference type="ARBA" id="ARBA00023224"/>
    </source>
</evidence>
<dbReference type="GO" id="GO:0007165">
    <property type="term" value="P:signal transduction"/>
    <property type="evidence" value="ECO:0007669"/>
    <property type="project" value="UniProtKB-KW"/>
</dbReference>
<proteinExistence type="inferred from homology"/>
<dbReference type="CDD" id="cd06225">
    <property type="entry name" value="HAMP"/>
    <property type="match status" value="1"/>
</dbReference>
<reference evidence="8" key="2">
    <citation type="journal article" date="2021" name="PeerJ">
        <title>Extensive microbial diversity within the chicken gut microbiome revealed by metagenomics and culture.</title>
        <authorList>
            <person name="Gilroy R."/>
            <person name="Ravi A."/>
            <person name="Getino M."/>
            <person name="Pursley I."/>
            <person name="Horton D.L."/>
            <person name="Alikhan N.F."/>
            <person name="Baker D."/>
            <person name="Gharbi K."/>
            <person name="Hall N."/>
            <person name="Watson M."/>
            <person name="Adriaenssens E.M."/>
            <person name="Foster-Nyarko E."/>
            <person name="Jarju S."/>
            <person name="Secka A."/>
            <person name="Antonio M."/>
            <person name="Oren A."/>
            <person name="Chaudhuri R.R."/>
            <person name="La Ragione R."/>
            <person name="Hildebrand F."/>
            <person name="Pallen M.J."/>
        </authorList>
    </citation>
    <scope>NUCLEOTIDE SEQUENCE</scope>
    <source>
        <strain evidence="8">17213</strain>
    </source>
</reference>
<dbReference type="EMBL" id="JADINH010000208">
    <property type="protein sequence ID" value="MBO8416779.1"/>
    <property type="molecule type" value="Genomic_DNA"/>
</dbReference>
<comment type="caution">
    <text evidence="8">The sequence shown here is derived from an EMBL/GenBank/DDBJ whole genome shotgun (WGS) entry which is preliminary data.</text>
</comment>
<evidence type="ECO:0000256" key="3">
    <source>
        <dbReference type="ARBA" id="ARBA00029447"/>
    </source>
</evidence>
<comment type="subcellular location">
    <subcellularLocation>
        <location evidence="1">Membrane</location>
    </subcellularLocation>
</comment>
<protein>
    <submittedName>
        <fullName evidence="8">Methyl-accepting chemotaxis protein</fullName>
    </submittedName>
</protein>
<dbReference type="SMART" id="SM00304">
    <property type="entry name" value="HAMP"/>
    <property type="match status" value="1"/>
</dbReference>
<dbReference type="PROSITE" id="PS50885">
    <property type="entry name" value="HAMP"/>
    <property type="match status" value="1"/>
</dbReference>
<feature type="transmembrane region" description="Helical" evidence="5">
    <location>
        <begin position="182"/>
        <end position="204"/>
    </location>
</feature>
<dbReference type="InterPro" id="IPR004089">
    <property type="entry name" value="MCPsignal_dom"/>
</dbReference>
<dbReference type="Pfam" id="PF00672">
    <property type="entry name" value="HAMP"/>
    <property type="match status" value="1"/>
</dbReference>
<comment type="similarity">
    <text evidence="3">Belongs to the methyl-accepting chemotaxis (MCP) protein family.</text>
</comment>
<dbReference type="SMART" id="SM00283">
    <property type="entry name" value="MA"/>
    <property type="match status" value="1"/>
</dbReference>
<keyword evidence="5" id="KW-1133">Transmembrane helix</keyword>
<dbReference type="PANTHER" id="PTHR32089">
    <property type="entry name" value="METHYL-ACCEPTING CHEMOTAXIS PROTEIN MCPB"/>
    <property type="match status" value="1"/>
</dbReference>
<evidence type="ECO:0000259" key="7">
    <source>
        <dbReference type="PROSITE" id="PS50885"/>
    </source>
</evidence>
<dbReference type="PROSITE" id="PS50111">
    <property type="entry name" value="CHEMOTAXIS_TRANSDUC_2"/>
    <property type="match status" value="1"/>
</dbReference>
<keyword evidence="5" id="KW-0812">Transmembrane</keyword>
<dbReference type="SUPFAM" id="SSF58104">
    <property type="entry name" value="Methyl-accepting chemotaxis protein (MCP) signaling domain"/>
    <property type="match status" value="1"/>
</dbReference>
<evidence type="ECO:0000259" key="6">
    <source>
        <dbReference type="PROSITE" id="PS50111"/>
    </source>
</evidence>
<dbReference type="Proteomes" id="UP000823631">
    <property type="component" value="Unassembled WGS sequence"/>
</dbReference>
<accession>A0A9D9DBP3</accession>
<dbReference type="Gene3D" id="1.10.287.950">
    <property type="entry name" value="Methyl-accepting chemotaxis protein"/>
    <property type="match status" value="1"/>
</dbReference>
<dbReference type="Pfam" id="PF00015">
    <property type="entry name" value="MCPsignal"/>
    <property type="match status" value="1"/>
</dbReference>
<keyword evidence="2 4" id="KW-0807">Transducer</keyword>
<feature type="domain" description="HAMP" evidence="7">
    <location>
        <begin position="206"/>
        <end position="258"/>
    </location>
</feature>
<dbReference type="GO" id="GO:0006935">
    <property type="term" value="P:chemotaxis"/>
    <property type="evidence" value="ECO:0007669"/>
    <property type="project" value="UniProtKB-ARBA"/>
</dbReference>
<dbReference type="AlphaFoldDB" id="A0A9D9DBP3"/>
<organism evidence="8 9">
    <name type="scientific">Candidatus Avisuccinivibrio stercorigallinarum</name>
    <dbReference type="NCBI Taxonomy" id="2840704"/>
    <lineage>
        <taxon>Bacteria</taxon>
        <taxon>Pseudomonadati</taxon>
        <taxon>Pseudomonadota</taxon>
        <taxon>Gammaproteobacteria</taxon>
        <taxon>Aeromonadales</taxon>
        <taxon>Succinivibrionaceae</taxon>
        <taxon>Succinivibrionaceae incertae sedis</taxon>
        <taxon>Candidatus Avisuccinivibrio</taxon>
    </lineage>
</organism>
<dbReference type="FunFam" id="1.10.287.950:FF:000001">
    <property type="entry name" value="Methyl-accepting chemotaxis sensory transducer"/>
    <property type="match status" value="1"/>
</dbReference>
<gene>
    <name evidence="8" type="ORF">IAB19_10400</name>
</gene>
<name>A0A9D9DBP3_9GAMM</name>
<keyword evidence="5" id="KW-0472">Membrane</keyword>
<evidence type="ECO:0000256" key="1">
    <source>
        <dbReference type="ARBA" id="ARBA00004370"/>
    </source>
</evidence>